<dbReference type="OrthoDB" id="9995836at2759"/>
<dbReference type="EMBL" id="MBDO02000322">
    <property type="protein sequence ID" value="RLN57183.1"/>
    <property type="molecule type" value="Genomic_DNA"/>
</dbReference>
<dbReference type="Proteomes" id="UP000277300">
    <property type="component" value="Unassembled WGS sequence"/>
</dbReference>
<feature type="transmembrane region" description="Helical" evidence="10">
    <location>
        <begin position="73"/>
        <end position="94"/>
    </location>
</feature>
<evidence type="ECO:0000313" key="11">
    <source>
        <dbReference type="EMBL" id="RLN57183.1"/>
    </source>
</evidence>
<accession>A0A3F2RHJ5</accession>
<sequence>MKEDAWSGSGRGGLGSSPPDSQLSRPRRQRDRRQHVATFVAFVSFGLASWIMTNVTYVELGVYLRELPEHYSIYAYSILALESANIYPILYMAFNAQQQIVSQAAVIWWILVQGLVVAVLMSVLWAQTASIFGSKHSVAMLLLTHFGGMVSTTSSVVFYPYVANFLPLFTSALATGEGLSGSAAALLGIVQDPGDKVRFSVTVFYLICGR</sequence>
<evidence type="ECO:0000256" key="8">
    <source>
        <dbReference type="ARBA" id="ARBA00023136"/>
    </source>
</evidence>
<comment type="catalytic activity">
    <reaction evidence="1">
        <text>riboflavin(in) = riboflavin(out)</text>
        <dbReference type="Rhea" id="RHEA:35015"/>
        <dbReference type="ChEBI" id="CHEBI:57986"/>
    </reaction>
</comment>
<dbReference type="AlphaFoldDB" id="A0A3F2RHJ5"/>
<evidence type="ECO:0000256" key="2">
    <source>
        <dbReference type="ARBA" id="ARBA00004651"/>
    </source>
</evidence>
<keyword evidence="4" id="KW-0813">Transport</keyword>
<protein>
    <submittedName>
        <fullName evidence="11">Uncharacterized protein</fullName>
    </submittedName>
</protein>
<keyword evidence="8 10" id="KW-0472">Membrane</keyword>
<dbReference type="Pfam" id="PF06237">
    <property type="entry name" value="SLC52_ribofla_tr"/>
    <property type="match status" value="1"/>
</dbReference>
<feature type="region of interest" description="Disordered" evidence="9">
    <location>
        <begin position="1"/>
        <end position="30"/>
    </location>
</feature>
<comment type="subcellular location">
    <subcellularLocation>
        <location evidence="2">Cell membrane</location>
        <topology evidence="2">Multi-pass membrane protein</topology>
    </subcellularLocation>
</comment>
<feature type="transmembrane region" description="Helical" evidence="10">
    <location>
        <begin position="106"/>
        <end position="126"/>
    </location>
</feature>
<keyword evidence="6 10" id="KW-0812">Transmembrane</keyword>
<evidence type="ECO:0000256" key="7">
    <source>
        <dbReference type="ARBA" id="ARBA00022989"/>
    </source>
</evidence>
<reference evidence="11 12" key="1">
    <citation type="submission" date="2018-07" db="EMBL/GenBank/DDBJ databases">
        <title>Genome sequencing of oomycete isolates from Chile give support for New Zealand origin for Phytophthora kernoviae and make available the first Nothophytophthora sp. genome.</title>
        <authorList>
            <person name="Studholme D.J."/>
            <person name="Sanfuentes E."/>
            <person name="Panda P."/>
            <person name="Hill R."/>
            <person name="Sambles C."/>
            <person name="Grant M."/>
            <person name="Williams N.M."/>
            <person name="Mcdougal R.L."/>
        </authorList>
    </citation>
    <scope>NUCLEOTIDE SEQUENCE [LARGE SCALE GENOMIC DNA]</scope>
    <source>
        <strain evidence="11">Chile6</strain>
    </source>
</reference>
<evidence type="ECO:0000256" key="4">
    <source>
        <dbReference type="ARBA" id="ARBA00022448"/>
    </source>
</evidence>
<organism evidence="11 12">
    <name type="scientific">Phytophthora kernoviae</name>
    <dbReference type="NCBI Taxonomy" id="325452"/>
    <lineage>
        <taxon>Eukaryota</taxon>
        <taxon>Sar</taxon>
        <taxon>Stramenopiles</taxon>
        <taxon>Oomycota</taxon>
        <taxon>Peronosporomycetes</taxon>
        <taxon>Peronosporales</taxon>
        <taxon>Peronosporaceae</taxon>
        <taxon>Phytophthora</taxon>
    </lineage>
</organism>
<feature type="transmembrane region" description="Helical" evidence="10">
    <location>
        <begin position="138"/>
        <end position="162"/>
    </location>
</feature>
<comment type="similarity">
    <text evidence="3">Belongs to the riboflavin transporter family.</text>
</comment>
<proteinExistence type="inferred from homology"/>
<evidence type="ECO:0000313" key="12">
    <source>
        <dbReference type="Proteomes" id="UP000277300"/>
    </source>
</evidence>
<dbReference type="InterPro" id="IPR009357">
    <property type="entry name" value="Riboflavin_transptr"/>
</dbReference>
<keyword evidence="5" id="KW-1003">Cell membrane</keyword>
<comment type="caution">
    <text evidence="11">The sequence shown here is derived from an EMBL/GenBank/DDBJ whole genome shotgun (WGS) entry which is preliminary data.</text>
</comment>
<feature type="transmembrane region" description="Helical" evidence="10">
    <location>
        <begin position="35"/>
        <end position="53"/>
    </location>
</feature>
<dbReference type="GO" id="GO:0005886">
    <property type="term" value="C:plasma membrane"/>
    <property type="evidence" value="ECO:0007669"/>
    <property type="project" value="UniProtKB-SubCell"/>
</dbReference>
<evidence type="ECO:0000256" key="5">
    <source>
        <dbReference type="ARBA" id="ARBA00022475"/>
    </source>
</evidence>
<dbReference type="GO" id="GO:0032217">
    <property type="term" value="F:riboflavin transmembrane transporter activity"/>
    <property type="evidence" value="ECO:0007669"/>
    <property type="project" value="InterPro"/>
</dbReference>
<evidence type="ECO:0000256" key="3">
    <source>
        <dbReference type="ARBA" id="ARBA00006366"/>
    </source>
</evidence>
<evidence type="ECO:0000256" key="1">
    <source>
        <dbReference type="ARBA" id="ARBA00000215"/>
    </source>
</evidence>
<evidence type="ECO:0000256" key="10">
    <source>
        <dbReference type="SAM" id="Phobius"/>
    </source>
</evidence>
<dbReference type="PANTHER" id="PTHR12929:SF21">
    <property type="match status" value="1"/>
</dbReference>
<evidence type="ECO:0000256" key="6">
    <source>
        <dbReference type="ARBA" id="ARBA00022692"/>
    </source>
</evidence>
<keyword evidence="7 10" id="KW-1133">Transmembrane helix</keyword>
<evidence type="ECO:0000256" key="9">
    <source>
        <dbReference type="SAM" id="MobiDB-lite"/>
    </source>
</evidence>
<dbReference type="PANTHER" id="PTHR12929">
    <property type="entry name" value="SOLUTE CARRIER FAMILY 52"/>
    <property type="match status" value="1"/>
</dbReference>
<name>A0A3F2RHJ5_9STRA</name>
<gene>
    <name evidence="11" type="ORF">BBP00_00007633</name>
</gene>